<evidence type="ECO:0000313" key="5">
    <source>
        <dbReference type="Proteomes" id="UP001327560"/>
    </source>
</evidence>
<gene>
    <name evidence="4" type="ORF">Cni_G16679</name>
</gene>
<dbReference type="Proteomes" id="UP001327560">
    <property type="component" value="Chromosome 5"/>
</dbReference>
<keyword evidence="5" id="KW-1185">Reference proteome</keyword>
<name>A0AAQ3KFJ9_9LILI</name>
<sequence length="174" mass="19616">MDAPTLQLLGNILLCSGTKNYIDLKRTISLGEKKLALKVLLEAGINLYSFSFFIPFYWSKRKIDSESKSQSTRSKLKRSKSADRDATLAQVETEKKMSFIRAWEEGEKSKADNKAQKKKAVIAAWENKKRASLEADLKKVEHDKIRAVLVSLAKACYAYSSVAGKLIVFTIHLK</sequence>
<dbReference type="AlphaFoldDB" id="A0AAQ3KFJ9"/>
<dbReference type="PANTHER" id="PTHR31775:SF5">
    <property type="entry name" value="REMORIN 1.4"/>
    <property type="match status" value="1"/>
</dbReference>
<comment type="similarity">
    <text evidence="1">Belongs to the remorin family.</text>
</comment>
<dbReference type="InterPro" id="IPR005516">
    <property type="entry name" value="Remorin_C"/>
</dbReference>
<evidence type="ECO:0000256" key="2">
    <source>
        <dbReference type="SAM" id="MobiDB-lite"/>
    </source>
</evidence>
<evidence type="ECO:0000313" key="4">
    <source>
        <dbReference type="EMBL" id="WOL07929.1"/>
    </source>
</evidence>
<reference evidence="4 5" key="1">
    <citation type="submission" date="2023-10" db="EMBL/GenBank/DDBJ databases">
        <title>Chromosome-scale genome assembly provides insights into flower coloration mechanisms of Canna indica.</title>
        <authorList>
            <person name="Li C."/>
        </authorList>
    </citation>
    <scope>NUCLEOTIDE SEQUENCE [LARGE SCALE GENOMIC DNA]</scope>
    <source>
        <tissue evidence="4">Flower</tissue>
    </source>
</reference>
<proteinExistence type="inferred from homology"/>
<evidence type="ECO:0000259" key="3">
    <source>
        <dbReference type="Pfam" id="PF03763"/>
    </source>
</evidence>
<feature type="domain" description="Remorin C-terminal" evidence="3">
    <location>
        <begin position="95"/>
        <end position="142"/>
    </location>
</feature>
<dbReference type="EMBL" id="CP136894">
    <property type="protein sequence ID" value="WOL07929.1"/>
    <property type="molecule type" value="Genomic_DNA"/>
</dbReference>
<feature type="region of interest" description="Disordered" evidence="2">
    <location>
        <begin position="68"/>
        <end position="88"/>
    </location>
</feature>
<dbReference type="Pfam" id="PF03763">
    <property type="entry name" value="Remorin_C"/>
    <property type="match status" value="1"/>
</dbReference>
<accession>A0AAQ3KFJ9</accession>
<evidence type="ECO:0000256" key="1">
    <source>
        <dbReference type="ARBA" id="ARBA00005711"/>
    </source>
</evidence>
<organism evidence="4 5">
    <name type="scientific">Canna indica</name>
    <name type="common">Indian-shot</name>
    <dbReference type="NCBI Taxonomy" id="4628"/>
    <lineage>
        <taxon>Eukaryota</taxon>
        <taxon>Viridiplantae</taxon>
        <taxon>Streptophyta</taxon>
        <taxon>Embryophyta</taxon>
        <taxon>Tracheophyta</taxon>
        <taxon>Spermatophyta</taxon>
        <taxon>Magnoliopsida</taxon>
        <taxon>Liliopsida</taxon>
        <taxon>Zingiberales</taxon>
        <taxon>Cannaceae</taxon>
        <taxon>Canna</taxon>
    </lineage>
</organism>
<dbReference type="PANTHER" id="PTHR31775">
    <property type="entry name" value="OS02G0117200 PROTEIN"/>
    <property type="match status" value="1"/>
</dbReference>
<protein>
    <submittedName>
        <fullName evidence="4">Remorin-like isoform X2</fullName>
    </submittedName>
</protein>